<sequence length="185" mass="20639">MKKSFGKLLPLLIMVLLFSTFFSPITKANELSTKEDAINNSTYYSIKTHEIVLNEKQALDLNPNIEQAELDMVKQAIEKLSDAEIDTLLINNGYDLDEIKIDTDFGHANIAWFVPIIIGIILVVGAIFFSTLYFSHEEKMSLINQCYANNGYPVIDSRDEAGVNGTTDSGSANQAGGYKFECKQR</sequence>
<dbReference type="EMBL" id="JAEOAH010000054">
    <property type="protein sequence ID" value="MBK3497204.1"/>
    <property type="molecule type" value="Genomic_DNA"/>
</dbReference>
<dbReference type="Proteomes" id="UP000618943">
    <property type="component" value="Unassembled WGS sequence"/>
</dbReference>
<accession>A0ABS1HD75</accession>
<comment type="caution">
    <text evidence="2">The sequence shown here is derived from an EMBL/GenBank/DDBJ whole genome shotgun (WGS) entry which is preliminary data.</text>
</comment>
<keyword evidence="1" id="KW-0472">Membrane</keyword>
<evidence type="ECO:0000256" key="1">
    <source>
        <dbReference type="SAM" id="Phobius"/>
    </source>
</evidence>
<keyword evidence="1" id="KW-0812">Transmembrane</keyword>
<organism evidence="2 3">
    <name type="scientific">Viridibacillus soli</name>
    <dbReference type="NCBI Taxonomy" id="2798301"/>
    <lineage>
        <taxon>Bacteria</taxon>
        <taxon>Bacillati</taxon>
        <taxon>Bacillota</taxon>
        <taxon>Bacilli</taxon>
        <taxon>Bacillales</taxon>
        <taxon>Caryophanaceae</taxon>
        <taxon>Viridibacillus</taxon>
    </lineage>
</organism>
<protein>
    <submittedName>
        <fullName evidence="2">Uncharacterized protein</fullName>
    </submittedName>
</protein>
<evidence type="ECO:0000313" key="3">
    <source>
        <dbReference type="Proteomes" id="UP000618943"/>
    </source>
</evidence>
<dbReference type="RefSeq" id="WP_200750508.1">
    <property type="nucleotide sequence ID" value="NZ_JAEOAH010000054.1"/>
</dbReference>
<evidence type="ECO:0000313" key="2">
    <source>
        <dbReference type="EMBL" id="MBK3497204.1"/>
    </source>
</evidence>
<feature type="transmembrane region" description="Helical" evidence="1">
    <location>
        <begin position="110"/>
        <end position="134"/>
    </location>
</feature>
<proteinExistence type="predicted"/>
<reference evidence="2 3" key="1">
    <citation type="submission" date="2020-12" db="EMBL/GenBank/DDBJ databases">
        <title>YIM B01967 draft genome.</title>
        <authorList>
            <person name="Yan X."/>
        </authorList>
    </citation>
    <scope>NUCLEOTIDE SEQUENCE [LARGE SCALE GENOMIC DNA]</scope>
    <source>
        <strain evidence="2 3">YIM B01967</strain>
    </source>
</reference>
<gene>
    <name evidence="2" type="ORF">JFL43_20715</name>
</gene>
<keyword evidence="1" id="KW-1133">Transmembrane helix</keyword>
<name>A0ABS1HD75_9BACL</name>
<keyword evidence="3" id="KW-1185">Reference proteome</keyword>